<dbReference type="SMART" id="SM00382">
    <property type="entry name" value="AAA"/>
    <property type="match status" value="1"/>
</dbReference>
<reference evidence="7" key="1">
    <citation type="journal article" date="2019" name="Int. J. Syst. Evol. Microbiol.">
        <title>The Global Catalogue of Microorganisms (GCM) 10K type strain sequencing project: providing services to taxonomists for standard genome sequencing and annotation.</title>
        <authorList>
            <consortium name="The Broad Institute Genomics Platform"/>
            <consortium name="The Broad Institute Genome Sequencing Center for Infectious Disease"/>
            <person name="Wu L."/>
            <person name="Ma J."/>
        </authorList>
    </citation>
    <scope>NUCLEOTIDE SEQUENCE [LARGE SCALE GENOMIC DNA]</scope>
    <source>
        <strain evidence="7">TISTR 1535</strain>
    </source>
</reference>
<dbReference type="InterPro" id="IPR002808">
    <property type="entry name" value="AdoCbi_amidolase"/>
</dbReference>
<dbReference type="SUPFAM" id="SSF52540">
    <property type="entry name" value="P-loop containing nucleoside triphosphate hydrolases"/>
    <property type="match status" value="1"/>
</dbReference>
<gene>
    <name evidence="6" type="ORF">ACFSUO_13750</name>
</gene>
<keyword evidence="7" id="KW-1185">Reference proteome</keyword>
<evidence type="ECO:0000256" key="1">
    <source>
        <dbReference type="ARBA" id="ARBA00022448"/>
    </source>
</evidence>
<name>A0ABW5V8H3_9BACI</name>
<keyword evidence="1" id="KW-0813">Transport</keyword>
<sequence length="490" mass="54082">MLKLEHVSGGYEEQPVIQDISFSVSRGEFFGILGPNGSGKTTLLKMISGLIPCTAGVIQVDNKDLFHFSQKELARKMAVLPQLTSHAFPYTVKETVALGRYAHHQGFFQTWTSEDENVLQTVMEQTTIAGFQHHSLQELSGGEQQRVFLAQALAQEPDILLLDEPTNHLDLAYQKDLLDLLKRSVHKQELTVVSIFHDVNLASLYCDRLLLMHDGRTRALDMPDGVLTESVINDVYQTEVSKHPHPAIAKPQMHLIPAEAGEWPGEGEVIIDSSMLNVTPEHITLTSPLPLRTLSSGVCGAGLGWNSFFVNRHVTTDYNCSDHKQEMGDYLVQHGFDLSRTVGMMTAVPLEDAAYRFQEKETFSLLTVVTAGVKNATDSARPSEQLLPTTNGTINIWLFVNGKLTEEAFIQAMMTATEAKAQALRELDIKDSRTDTIATGTSTDSMLIAATQHGETLPYAGTATELGQLIGKSVFTETKKAIRRYQARTA</sequence>
<dbReference type="InterPro" id="IPR003593">
    <property type="entry name" value="AAA+_ATPase"/>
</dbReference>
<keyword evidence="4" id="KW-1278">Translocase</keyword>
<dbReference type="InterPro" id="IPR027417">
    <property type="entry name" value="P-loop_NTPase"/>
</dbReference>
<evidence type="ECO:0000313" key="7">
    <source>
        <dbReference type="Proteomes" id="UP001597502"/>
    </source>
</evidence>
<dbReference type="PROSITE" id="PS50893">
    <property type="entry name" value="ABC_TRANSPORTER_2"/>
    <property type="match status" value="1"/>
</dbReference>
<dbReference type="PROSITE" id="PS00211">
    <property type="entry name" value="ABC_TRANSPORTER_1"/>
    <property type="match status" value="1"/>
</dbReference>
<dbReference type="InterPro" id="IPR003439">
    <property type="entry name" value="ABC_transporter-like_ATP-bd"/>
</dbReference>
<dbReference type="Proteomes" id="UP001597502">
    <property type="component" value="Unassembled WGS sequence"/>
</dbReference>
<accession>A0ABW5V8H3</accession>
<dbReference type="RefSeq" id="WP_382395102.1">
    <property type="nucleotide sequence ID" value="NZ_JBHUNA010000034.1"/>
</dbReference>
<dbReference type="InterPro" id="IPR017871">
    <property type="entry name" value="ABC_transporter-like_CS"/>
</dbReference>
<feature type="domain" description="ABC transporter" evidence="5">
    <location>
        <begin position="2"/>
        <end position="239"/>
    </location>
</feature>
<dbReference type="Pfam" id="PF00005">
    <property type="entry name" value="ABC_tran"/>
    <property type="match status" value="1"/>
</dbReference>
<proteinExistence type="predicted"/>
<keyword evidence="3" id="KW-0067">ATP-binding</keyword>
<evidence type="ECO:0000256" key="3">
    <source>
        <dbReference type="ARBA" id="ARBA00022840"/>
    </source>
</evidence>
<dbReference type="Gene3D" id="3.40.50.300">
    <property type="entry name" value="P-loop containing nucleotide triphosphate hydrolases"/>
    <property type="match status" value="1"/>
</dbReference>
<evidence type="ECO:0000256" key="4">
    <source>
        <dbReference type="ARBA" id="ARBA00022967"/>
    </source>
</evidence>
<evidence type="ECO:0000259" key="5">
    <source>
        <dbReference type="PROSITE" id="PS50893"/>
    </source>
</evidence>
<dbReference type="PANTHER" id="PTHR42794:SF1">
    <property type="entry name" value="HEMIN IMPORT ATP-BINDING PROTEIN HMUV"/>
    <property type="match status" value="1"/>
</dbReference>
<dbReference type="CDD" id="cd03214">
    <property type="entry name" value="ABC_Iron-Siderophores_B12_Hemin"/>
    <property type="match status" value="1"/>
</dbReference>
<protein>
    <submittedName>
        <fullName evidence="6">Adenosylcobinamide amidohydrolase</fullName>
    </submittedName>
</protein>
<evidence type="ECO:0000313" key="6">
    <source>
        <dbReference type="EMBL" id="MFD2762018.1"/>
    </source>
</evidence>
<comment type="caution">
    <text evidence="6">The sequence shown here is derived from an EMBL/GenBank/DDBJ whole genome shotgun (WGS) entry which is preliminary data.</text>
</comment>
<keyword evidence="2" id="KW-0547">Nucleotide-binding</keyword>
<dbReference type="PANTHER" id="PTHR42794">
    <property type="entry name" value="HEMIN IMPORT ATP-BINDING PROTEIN HMUV"/>
    <property type="match status" value="1"/>
</dbReference>
<evidence type="ECO:0000256" key="2">
    <source>
        <dbReference type="ARBA" id="ARBA00022741"/>
    </source>
</evidence>
<organism evidence="6 7">
    <name type="scientific">Lentibacillus juripiscarius</name>
    <dbReference type="NCBI Taxonomy" id="257446"/>
    <lineage>
        <taxon>Bacteria</taxon>
        <taxon>Bacillati</taxon>
        <taxon>Bacillota</taxon>
        <taxon>Bacilli</taxon>
        <taxon>Bacillales</taxon>
        <taxon>Bacillaceae</taxon>
        <taxon>Lentibacillus</taxon>
    </lineage>
</organism>
<dbReference type="EMBL" id="JBHUNA010000034">
    <property type="protein sequence ID" value="MFD2762018.1"/>
    <property type="molecule type" value="Genomic_DNA"/>
</dbReference>
<dbReference type="Pfam" id="PF01955">
    <property type="entry name" value="CbiZ"/>
    <property type="match status" value="1"/>
</dbReference>